<organism evidence="2 3">
    <name type="scientific">Streptomyces somaliensis (strain ATCC 33201 / DSM 40738 / JCM 12659 / KCTC 9044 / NCTC 11332 / NRRL B-12077 / IP 733)</name>
    <dbReference type="NCBI Taxonomy" id="1134445"/>
    <lineage>
        <taxon>Bacteria</taxon>
        <taxon>Bacillati</taxon>
        <taxon>Actinomycetota</taxon>
        <taxon>Actinomycetes</taxon>
        <taxon>Kitasatosporales</taxon>
        <taxon>Streptomycetaceae</taxon>
        <taxon>Streptomyces</taxon>
    </lineage>
</organism>
<dbReference type="PANTHER" id="PTHR34293">
    <property type="entry name" value="HTH-TYPE TRANSCRIPTIONAL REGULATOR TRMBL2"/>
    <property type="match status" value="1"/>
</dbReference>
<dbReference type="InterPro" id="IPR000792">
    <property type="entry name" value="Tscrpt_reg_LuxR_C"/>
</dbReference>
<reference evidence="2 3" key="1">
    <citation type="submission" date="2020-04" db="EMBL/GenBank/DDBJ databases">
        <title>MicrobeNet Type strains.</title>
        <authorList>
            <person name="Nicholson A.C."/>
        </authorList>
    </citation>
    <scope>NUCLEOTIDE SEQUENCE [LARGE SCALE GENOMIC DNA]</scope>
    <source>
        <strain evidence="2 3">DSM 40738</strain>
    </source>
</reference>
<dbReference type="InterPro" id="IPR016032">
    <property type="entry name" value="Sig_transdc_resp-reg_C-effctor"/>
</dbReference>
<proteinExistence type="predicted"/>
<comment type="caution">
    <text evidence="2">The sequence shown here is derived from an EMBL/GenBank/DDBJ whole genome shotgun (WGS) entry which is preliminary data.</text>
</comment>
<gene>
    <name evidence="2" type="ORF">HGA06_08180</name>
</gene>
<dbReference type="Gene3D" id="1.10.10.10">
    <property type="entry name" value="Winged helix-like DNA-binding domain superfamily/Winged helix DNA-binding domain"/>
    <property type="match status" value="1"/>
</dbReference>
<dbReference type="Pfam" id="PF00196">
    <property type="entry name" value="GerE"/>
    <property type="match status" value="1"/>
</dbReference>
<evidence type="ECO:0000313" key="3">
    <source>
        <dbReference type="Proteomes" id="UP000570003"/>
    </source>
</evidence>
<feature type="domain" description="HTH luxR-type" evidence="1">
    <location>
        <begin position="272"/>
        <end position="330"/>
    </location>
</feature>
<dbReference type="InterPro" id="IPR036388">
    <property type="entry name" value="WH-like_DNA-bd_sf"/>
</dbReference>
<dbReference type="RefSeq" id="WP_168438368.1">
    <property type="nucleotide sequence ID" value="NZ_JAAXOU010000058.1"/>
</dbReference>
<dbReference type="GO" id="GO:0006355">
    <property type="term" value="P:regulation of DNA-templated transcription"/>
    <property type="evidence" value="ECO:0007669"/>
    <property type="project" value="InterPro"/>
</dbReference>
<dbReference type="AlphaFoldDB" id="A0AA44ICY1"/>
<dbReference type="SMART" id="SM00421">
    <property type="entry name" value="HTH_LUXR"/>
    <property type="match status" value="1"/>
</dbReference>
<evidence type="ECO:0000259" key="1">
    <source>
        <dbReference type="SMART" id="SM00421"/>
    </source>
</evidence>
<dbReference type="GO" id="GO:0003677">
    <property type="term" value="F:DNA binding"/>
    <property type="evidence" value="ECO:0007669"/>
    <property type="project" value="InterPro"/>
</dbReference>
<dbReference type="InterPro" id="IPR051797">
    <property type="entry name" value="TrmB-like"/>
</dbReference>
<name>A0AA44ICY1_STRE0</name>
<keyword evidence="3" id="KW-1185">Reference proteome</keyword>
<dbReference type="EMBL" id="JAAXOU010000058">
    <property type="protein sequence ID" value="NKY14139.1"/>
    <property type="molecule type" value="Genomic_DNA"/>
</dbReference>
<evidence type="ECO:0000313" key="2">
    <source>
        <dbReference type="EMBL" id="NKY14139.1"/>
    </source>
</evidence>
<protein>
    <submittedName>
        <fullName evidence="2">Helix-turn-helix transcriptional regulator</fullName>
    </submittedName>
</protein>
<dbReference type="Proteomes" id="UP000570003">
    <property type="component" value="Unassembled WGS sequence"/>
</dbReference>
<sequence length="339" mass="37803">MLDIHEPPRRDEDHLADLDQRLYEYVVSTGACEVSDLPAELGVTTEAAGDSVRRLLALRLLRTEPGAEGRVSAVSPQSAAVLAALPVENRLRRQMEEVQRLRHRIEGLLPFYERGRGGGPGSDSLQALPELDDVLAVLAHQAATCREEVLTAQPGGRRNVDELAEAVERDEGILRRKVRMRTLYQHPARFHQATAAYAERLAQLGGEVRTTSANLMRLIVFDRKTALISHVDHPRGAVLVRDRSVVDFVVQAFEHIWLKADPFPVDHDRELIQSVSEDTDQTLLRLLVSGESDQAVARRLGVSMRTVQRRLGKISEELGATSRLQAGYLIHRRGLLPDN</sequence>
<dbReference type="PANTHER" id="PTHR34293:SF1">
    <property type="entry name" value="HTH-TYPE TRANSCRIPTIONAL REGULATOR TRMBL2"/>
    <property type="match status" value="1"/>
</dbReference>
<accession>A0AA44ICY1</accession>
<dbReference type="SUPFAM" id="SSF46894">
    <property type="entry name" value="C-terminal effector domain of the bipartite response regulators"/>
    <property type="match status" value="1"/>
</dbReference>